<protein>
    <submittedName>
        <fullName evidence="2">470_t:CDS:1</fullName>
    </submittedName>
</protein>
<dbReference type="Gene3D" id="1.10.510.10">
    <property type="entry name" value="Transferase(Phosphotransferase) domain 1"/>
    <property type="match status" value="1"/>
</dbReference>
<sequence>MNTTKDNGICIECNKPNISYHWDRFDKKRVAIKTLWDSEKLDEEFFQEMDAHHKLAEDAYVTKCYGITKNPETNKFGIGLTWVDTNHAQICDLGLCRPANKKEKNDKKGVMPYLAPEVLKGEGYTQEADVYAFGVLLCEIASGKCPFGNTSHDFSLMEKVIQGQRPELPENIPEFIKEVIKDCWKSDPHARPKADQLHTTLYKCWLDFYEKKQTRITIECEKSDKALSDYEDSDLTNTYSRVKLCNLQTLTGDKDT</sequence>
<dbReference type="AlphaFoldDB" id="A0A9N8W0I5"/>
<dbReference type="InterPro" id="IPR011009">
    <property type="entry name" value="Kinase-like_dom_sf"/>
</dbReference>
<reference evidence="2" key="1">
    <citation type="submission" date="2021-06" db="EMBL/GenBank/DDBJ databases">
        <authorList>
            <person name="Kallberg Y."/>
            <person name="Tangrot J."/>
            <person name="Rosling A."/>
        </authorList>
    </citation>
    <scope>NUCLEOTIDE SEQUENCE</scope>
    <source>
        <strain evidence="2">CL551</strain>
    </source>
</reference>
<accession>A0A9N8W0I5</accession>
<gene>
    <name evidence="2" type="ORF">AMORRO_LOCUS1664</name>
</gene>
<dbReference type="PROSITE" id="PS50011">
    <property type="entry name" value="PROTEIN_KINASE_DOM"/>
    <property type="match status" value="1"/>
</dbReference>
<comment type="caution">
    <text evidence="2">The sequence shown here is derived from an EMBL/GenBank/DDBJ whole genome shotgun (WGS) entry which is preliminary data.</text>
</comment>
<evidence type="ECO:0000259" key="1">
    <source>
        <dbReference type="PROSITE" id="PS50011"/>
    </source>
</evidence>
<dbReference type="InterPro" id="IPR001245">
    <property type="entry name" value="Ser-Thr/Tyr_kinase_cat_dom"/>
</dbReference>
<evidence type="ECO:0000313" key="3">
    <source>
        <dbReference type="Proteomes" id="UP000789342"/>
    </source>
</evidence>
<dbReference type="PANTHER" id="PTHR44329">
    <property type="entry name" value="SERINE/THREONINE-PROTEIN KINASE TNNI3K-RELATED"/>
    <property type="match status" value="1"/>
</dbReference>
<keyword evidence="3" id="KW-1185">Reference proteome</keyword>
<dbReference type="SUPFAM" id="SSF56112">
    <property type="entry name" value="Protein kinase-like (PK-like)"/>
    <property type="match status" value="1"/>
</dbReference>
<name>A0A9N8W0I5_9GLOM</name>
<evidence type="ECO:0000313" key="2">
    <source>
        <dbReference type="EMBL" id="CAG8466745.1"/>
    </source>
</evidence>
<dbReference type="Pfam" id="PF07714">
    <property type="entry name" value="PK_Tyr_Ser-Thr"/>
    <property type="match status" value="1"/>
</dbReference>
<dbReference type="OrthoDB" id="26722at2759"/>
<dbReference type="GO" id="GO:0004674">
    <property type="term" value="F:protein serine/threonine kinase activity"/>
    <property type="evidence" value="ECO:0007669"/>
    <property type="project" value="TreeGrafter"/>
</dbReference>
<dbReference type="EMBL" id="CAJVPV010000633">
    <property type="protein sequence ID" value="CAG8466745.1"/>
    <property type="molecule type" value="Genomic_DNA"/>
</dbReference>
<dbReference type="InterPro" id="IPR000719">
    <property type="entry name" value="Prot_kinase_dom"/>
</dbReference>
<dbReference type="GO" id="GO:0005524">
    <property type="term" value="F:ATP binding"/>
    <property type="evidence" value="ECO:0007669"/>
    <property type="project" value="InterPro"/>
</dbReference>
<proteinExistence type="predicted"/>
<dbReference type="InterPro" id="IPR051681">
    <property type="entry name" value="Ser/Thr_Kinases-Pseudokinases"/>
</dbReference>
<organism evidence="2 3">
    <name type="scientific">Acaulospora morrowiae</name>
    <dbReference type="NCBI Taxonomy" id="94023"/>
    <lineage>
        <taxon>Eukaryota</taxon>
        <taxon>Fungi</taxon>
        <taxon>Fungi incertae sedis</taxon>
        <taxon>Mucoromycota</taxon>
        <taxon>Glomeromycotina</taxon>
        <taxon>Glomeromycetes</taxon>
        <taxon>Diversisporales</taxon>
        <taxon>Acaulosporaceae</taxon>
        <taxon>Acaulospora</taxon>
    </lineage>
</organism>
<feature type="domain" description="Protein kinase" evidence="1">
    <location>
        <begin position="1"/>
        <end position="201"/>
    </location>
</feature>
<dbReference type="Proteomes" id="UP000789342">
    <property type="component" value="Unassembled WGS sequence"/>
</dbReference>